<name>A0A6C0B4U4_9ZZZZ</name>
<dbReference type="Pfam" id="PF00145">
    <property type="entry name" value="DNA_methylase"/>
    <property type="match status" value="1"/>
</dbReference>
<dbReference type="Gene3D" id="3.90.120.10">
    <property type="entry name" value="DNA Methylase, subunit A, domain 2"/>
    <property type="match status" value="1"/>
</dbReference>
<dbReference type="NCBIfam" id="TIGR00675">
    <property type="entry name" value="dcm"/>
    <property type="match status" value="1"/>
</dbReference>
<keyword evidence="2" id="KW-0489">Methyltransferase</keyword>
<accession>A0A6C0B4U4</accession>
<organism evidence="5">
    <name type="scientific">viral metagenome</name>
    <dbReference type="NCBI Taxonomy" id="1070528"/>
    <lineage>
        <taxon>unclassified sequences</taxon>
        <taxon>metagenomes</taxon>
        <taxon>organismal metagenomes</taxon>
    </lineage>
</organism>
<sequence>MPKYTCTQTGQTFSRKKDYLAHLETLVRDLPPPQIELPSGRLAISLFSGAGGDTLGMEAAGVKVVAFSENNASCVKTHKIAFPNSKWLGDSLKGDISKIPDEEFQPYTGKLFMVFAGFPCQGFSNAGRKDVSDPRNRMFHQFLRVVKITQPEWIMGENVAGLLTKKTDDGESSVISVIQEHFKEIGYPIVFNVYDMSTVGIPQTRKRLVLIGNRLSIPFQLPVFAEARRGLQDIIEPTMEGAMETDLLIPPECVVHVSQDASPTGKPHPFLVLKHSENLISFRKRDSPIHSEVLDLRNPCKTFICAYTFQPRHYVGLQKPDGKKYIRCLTVREAAQIQGFPADHPFQGSHDDQIKQIGNAVPAGFIRRMVESMIQS</sequence>
<protein>
    <recommendedName>
        <fullName evidence="1">DNA (cytosine-5-)-methyltransferase</fullName>
        <ecNumber evidence="1">2.1.1.37</ecNumber>
    </recommendedName>
</protein>
<dbReference type="EMBL" id="MN739078">
    <property type="protein sequence ID" value="QHS87086.1"/>
    <property type="molecule type" value="Genomic_DNA"/>
</dbReference>
<dbReference type="SUPFAM" id="SSF53335">
    <property type="entry name" value="S-adenosyl-L-methionine-dependent methyltransferases"/>
    <property type="match status" value="1"/>
</dbReference>
<dbReference type="GO" id="GO:0003886">
    <property type="term" value="F:DNA (cytosine-5-)-methyltransferase activity"/>
    <property type="evidence" value="ECO:0007669"/>
    <property type="project" value="UniProtKB-EC"/>
</dbReference>
<evidence type="ECO:0000256" key="3">
    <source>
        <dbReference type="ARBA" id="ARBA00022679"/>
    </source>
</evidence>
<evidence type="ECO:0000313" key="5">
    <source>
        <dbReference type="EMBL" id="QHS87086.1"/>
    </source>
</evidence>
<keyword evidence="4" id="KW-0949">S-adenosyl-L-methionine</keyword>
<dbReference type="EC" id="2.1.1.37" evidence="1"/>
<dbReference type="PANTHER" id="PTHR10629">
    <property type="entry name" value="CYTOSINE-SPECIFIC METHYLTRANSFERASE"/>
    <property type="match status" value="1"/>
</dbReference>
<evidence type="ECO:0000256" key="1">
    <source>
        <dbReference type="ARBA" id="ARBA00011975"/>
    </source>
</evidence>
<dbReference type="InterPro" id="IPR001525">
    <property type="entry name" value="C5_MeTfrase"/>
</dbReference>
<dbReference type="Gene3D" id="3.40.50.150">
    <property type="entry name" value="Vaccinia Virus protein VP39"/>
    <property type="match status" value="1"/>
</dbReference>
<reference evidence="5" key="1">
    <citation type="journal article" date="2020" name="Nature">
        <title>Giant virus diversity and host interactions through global metagenomics.</title>
        <authorList>
            <person name="Schulz F."/>
            <person name="Roux S."/>
            <person name="Paez-Espino D."/>
            <person name="Jungbluth S."/>
            <person name="Walsh D.A."/>
            <person name="Denef V.J."/>
            <person name="McMahon K.D."/>
            <person name="Konstantinidis K.T."/>
            <person name="Eloe-Fadrosh E.A."/>
            <person name="Kyrpides N.C."/>
            <person name="Woyke T."/>
        </authorList>
    </citation>
    <scope>NUCLEOTIDE SEQUENCE</scope>
    <source>
        <strain evidence="5">GVMAG-M-3300009684-20</strain>
    </source>
</reference>
<dbReference type="AlphaFoldDB" id="A0A6C0B4U4"/>
<evidence type="ECO:0000256" key="4">
    <source>
        <dbReference type="ARBA" id="ARBA00022691"/>
    </source>
</evidence>
<dbReference type="InterPro" id="IPR050390">
    <property type="entry name" value="C5-Methyltransferase"/>
</dbReference>
<dbReference type="PROSITE" id="PS51679">
    <property type="entry name" value="SAM_MT_C5"/>
    <property type="match status" value="1"/>
</dbReference>
<dbReference type="InterPro" id="IPR029063">
    <property type="entry name" value="SAM-dependent_MTases_sf"/>
</dbReference>
<dbReference type="GO" id="GO:0032259">
    <property type="term" value="P:methylation"/>
    <property type="evidence" value="ECO:0007669"/>
    <property type="project" value="UniProtKB-KW"/>
</dbReference>
<dbReference type="PRINTS" id="PR00105">
    <property type="entry name" value="C5METTRFRASE"/>
</dbReference>
<keyword evidence="3" id="KW-0808">Transferase</keyword>
<proteinExistence type="predicted"/>
<dbReference type="PANTHER" id="PTHR10629:SF52">
    <property type="entry name" value="DNA (CYTOSINE-5)-METHYLTRANSFERASE 1"/>
    <property type="match status" value="1"/>
</dbReference>
<evidence type="ECO:0000256" key="2">
    <source>
        <dbReference type="ARBA" id="ARBA00022603"/>
    </source>
</evidence>